<evidence type="ECO:0000256" key="1">
    <source>
        <dbReference type="SAM" id="MobiDB-lite"/>
    </source>
</evidence>
<organism evidence="2 3">
    <name type="scientific">Littorina saxatilis</name>
    <dbReference type="NCBI Taxonomy" id="31220"/>
    <lineage>
        <taxon>Eukaryota</taxon>
        <taxon>Metazoa</taxon>
        <taxon>Spiralia</taxon>
        <taxon>Lophotrochozoa</taxon>
        <taxon>Mollusca</taxon>
        <taxon>Gastropoda</taxon>
        <taxon>Caenogastropoda</taxon>
        <taxon>Littorinimorpha</taxon>
        <taxon>Littorinoidea</taxon>
        <taxon>Littorinidae</taxon>
        <taxon>Littorina</taxon>
    </lineage>
</organism>
<dbReference type="AlphaFoldDB" id="A0AAN9AQ47"/>
<dbReference type="Proteomes" id="UP001374579">
    <property type="component" value="Unassembled WGS sequence"/>
</dbReference>
<sequence length="250" mass="25480">MSFGTQKTRNTRLNTTKNNPHYSLTPAPTKNTSGNYGNNTYPSGGRGGGGGGGSTYTSGDRGGGGGSTYNSAARGSVGGGGREGGGRGGGTTYNSGDGGGGGGRGGGMTTYTTKPYMSGGTRGGGGGGNITNRSYGGGEEGGRGGGGYPAKSSMRGVSKPSRAISRSRYGGRASGDRVMFADPGSYETETEGKSNMSPVKQATLIHYHAAIEDNVDIDLIWEDMQDVFDSQEQDEIRNAGHKKAEIRRTV</sequence>
<feature type="region of interest" description="Disordered" evidence="1">
    <location>
        <begin position="1"/>
        <end position="175"/>
    </location>
</feature>
<evidence type="ECO:0000313" key="2">
    <source>
        <dbReference type="EMBL" id="KAK7091123.1"/>
    </source>
</evidence>
<feature type="compositionally biased region" description="Low complexity" evidence="1">
    <location>
        <begin position="7"/>
        <end position="19"/>
    </location>
</feature>
<feature type="compositionally biased region" description="Polar residues" evidence="1">
    <location>
        <begin position="20"/>
        <end position="36"/>
    </location>
</feature>
<dbReference type="EMBL" id="JBAMIC010000022">
    <property type="protein sequence ID" value="KAK7091123.1"/>
    <property type="molecule type" value="Genomic_DNA"/>
</dbReference>
<name>A0AAN9AQ47_9CAEN</name>
<comment type="caution">
    <text evidence="2">The sequence shown here is derived from an EMBL/GenBank/DDBJ whole genome shotgun (WGS) entry which is preliminary data.</text>
</comment>
<evidence type="ECO:0000313" key="3">
    <source>
        <dbReference type="Proteomes" id="UP001374579"/>
    </source>
</evidence>
<proteinExistence type="predicted"/>
<feature type="compositionally biased region" description="Gly residues" evidence="1">
    <location>
        <begin position="76"/>
        <end position="108"/>
    </location>
</feature>
<gene>
    <name evidence="2" type="ORF">V1264_008849</name>
</gene>
<feature type="compositionally biased region" description="Gly residues" evidence="1">
    <location>
        <begin position="120"/>
        <end position="148"/>
    </location>
</feature>
<protein>
    <submittedName>
        <fullName evidence="2">Uncharacterized protein</fullName>
    </submittedName>
</protein>
<reference evidence="2 3" key="1">
    <citation type="submission" date="2024-02" db="EMBL/GenBank/DDBJ databases">
        <title>Chromosome-scale genome assembly of the rough periwinkle Littorina saxatilis.</title>
        <authorList>
            <person name="De Jode A."/>
            <person name="Faria R."/>
            <person name="Formenti G."/>
            <person name="Sims Y."/>
            <person name="Smith T.P."/>
            <person name="Tracey A."/>
            <person name="Wood J.M.D."/>
            <person name="Zagrodzka Z.B."/>
            <person name="Johannesson K."/>
            <person name="Butlin R.K."/>
            <person name="Leder E.H."/>
        </authorList>
    </citation>
    <scope>NUCLEOTIDE SEQUENCE [LARGE SCALE GENOMIC DNA]</scope>
    <source>
        <strain evidence="2">Snail1</strain>
        <tissue evidence="2">Muscle</tissue>
    </source>
</reference>
<accession>A0AAN9AQ47</accession>
<feature type="compositionally biased region" description="Gly residues" evidence="1">
    <location>
        <begin position="44"/>
        <end position="67"/>
    </location>
</feature>
<keyword evidence="3" id="KW-1185">Reference proteome</keyword>